<keyword evidence="5" id="KW-0812">Transmembrane</keyword>
<proteinExistence type="predicted"/>
<evidence type="ECO:0000256" key="4">
    <source>
        <dbReference type="SAM" id="MobiDB-lite"/>
    </source>
</evidence>
<keyword evidence="5" id="KW-1133">Transmembrane helix</keyword>
<keyword evidence="7" id="KW-1185">Reference proteome</keyword>
<evidence type="ECO:0000256" key="1">
    <source>
        <dbReference type="ARBA" id="ARBA00022741"/>
    </source>
</evidence>
<dbReference type="GO" id="GO:0140662">
    <property type="term" value="F:ATP-dependent protein folding chaperone"/>
    <property type="evidence" value="ECO:0007669"/>
    <property type="project" value="InterPro"/>
</dbReference>
<evidence type="ECO:0008006" key="8">
    <source>
        <dbReference type="Google" id="ProtNLM"/>
    </source>
</evidence>
<feature type="transmembrane region" description="Helical" evidence="5">
    <location>
        <begin position="542"/>
        <end position="563"/>
    </location>
</feature>
<dbReference type="Gene3D" id="3.90.640.10">
    <property type="entry name" value="Actin, Chain A, domain 4"/>
    <property type="match status" value="1"/>
</dbReference>
<dbReference type="PANTHER" id="PTHR42749">
    <property type="entry name" value="CELL SHAPE-DETERMINING PROTEIN MREB"/>
    <property type="match status" value="1"/>
</dbReference>
<keyword evidence="5" id="KW-0472">Membrane</keyword>
<dbReference type="Gene3D" id="3.30.420.40">
    <property type="match status" value="2"/>
</dbReference>
<dbReference type="SUPFAM" id="SSF53067">
    <property type="entry name" value="Actin-like ATPase domain"/>
    <property type="match status" value="2"/>
</dbReference>
<reference evidence="6" key="1">
    <citation type="submission" date="2021-01" db="EMBL/GenBank/DDBJ databases">
        <title>Whole genome shotgun sequence of Actinocatenispora rupis NBRC 107355.</title>
        <authorList>
            <person name="Komaki H."/>
            <person name="Tamura T."/>
        </authorList>
    </citation>
    <scope>NUCLEOTIDE SEQUENCE</scope>
    <source>
        <strain evidence="6">NBRC 107355</strain>
    </source>
</reference>
<dbReference type="AlphaFoldDB" id="A0A8J3J135"/>
<keyword evidence="3" id="KW-0143">Chaperone</keyword>
<accession>A0A8J3J135</accession>
<evidence type="ECO:0000256" key="3">
    <source>
        <dbReference type="ARBA" id="ARBA00023186"/>
    </source>
</evidence>
<keyword evidence="2" id="KW-0067">ATP-binding</keyword>
<dbReference type="PANTHER" id="PTHR42749:SF1">
    <property type="entry name" value="CELL SHAPE-DETERMINING PROTEIN MREB"/>
    <property type="match status" value="1"/>
</dbReference>
<evidence type="ECO:0000313" key="6">
    <source>
        <dbReference type="EMBL" id="GID13841.1"/>
    </source>
</evidence>
<dbReference type="GO" id="GO:0005524">
    <property type="term" value="F:ATP binding"/>
    <property type="evidence" value="ECO:0007669"/>
    <property type="project" value="UniProtKB-KW"/>
</dbReference>
<protein>
    <recommendedName>
        <fullName evidence="8">Hsp70 protein</fullName>
    </recommendedName>
</protein>
<evidence type="ECO:0000256" key="2">
    <source>
        <dbReference type="ARBA" id="ARBA00022840"/>
    </source>
</evidence>
<dbReference type="EMBL" id="BOMB01000027">
    <property type="protein sequence ID" value="GID13841.1"/>
    <property type="molecule type" value="Genomic_DNA"/>
</dbReference>
<feature type="compositionally biased region" description="Low complexity" evidence="4">
    <location>
        <begin position="366"/>
        <end position="382"/>
    </location>
</feature>
<evidence type="ECO:0000313" key="7">
    <source>
        <dbReference type="Proteomes" id="UP000612808"/>
    </source>
</evidence>
<comment type="caution">
    <text evidence="6">The sequence shown here is derived from an EMBL/GenBank/DDBJ whole genome shotgun (WGS) entry which is preliminary data.</text>
</comment>
<feature type="region of interest" description="Disordered" evidence="4">
    <location>
        <begin position="477"/>
        <end position="537"/>
    </location>
</feature>
<gene>
    <name evidence="6" type="ORF">Aru02nite_47300</name>
</gene>
<evidence type="ECO:0000256" key="5">
    <source>
        <dbReference type="SAM" id="Phobius"/>
    </source>
</evidence>
<dbReference type="Pfam" id="PF00012">
    <property type="entry name" value="HSP70"/>
    <property type="match status" value="1"/>
</dbReference>
<dbReference type="RefSeq" id="WP_203661256.1">
    <property type="nucleotide sequence ID" value="NZ_BAAAZM010000014.1"/>
</dbReference>
<organism evidence="6 7">
    <name type="scientific">Actinocatenispora rupis</name>
    <dbReference type="NCBI Taxonomy" id="519421"/>
    <lineage>
        <taxon>Bacteria</taxon>
        <taxon>Bacillati</taxon>
        <taxon>Actinomycetota</taxon>
        <taxon>Actinomycetes</taxon>
        <taxon>Micromonosporales</taxon>
        <taxon>Micromonosporaceae</taxon>
        <taxon>Actinocatenispora</taxon>
    </lineage>
</organism>
<sequence>MPTPALGIDFGTSTTIAVLRRADGTARPLLFDGTPLLPSALYLETDGRLLSGRDAVHSARLDPSRYEPSPKRRLNDGSVLLGDREVPVVELATAVLRRVAVEAARVHGSAVPDVTLTHPANWGSSRRDLLVEAARRAGLAHPRLVPEPVAAAHYFTDVLGHRIPVGSAVVVYDFGAGTFDASVVIRGTNGFETAVVDGLDVGGLDIDAAIVDWLGTRYGERDPAAWRRLGTPTGTAERRARELLWTDVRTCKEQLSRSSSARLAVPLLEVEAHLTRTEMEELAGPIVGETVRTTAGVIRHAGVTPDRIVGLFLVGGSSRLPLAGSQLHRRLGIPSTAIEQPEVVVGEGSLRVPTTEQGFSHTRILPVVAGPPSGPQGAPAHPIAHQSGWQQAGGYGPVSAPAGPAAAVSGTPAAVSGAPDSGGPVSDAPSSYAGHQPAARNAVVPAQQPAVARNAPAGQPLNAVAPAGQPLNAVAPARQQTNAVAPARQPAASRNAGVPAGRSANRSTGGGDRPASGPERRPPVYGAGSGTYRKGRRSGRRAMVLAVVVLLAAVLVAGGLYGYHRLNRPDGTGADAAGTDRRPGTPTFVPASWPLTVAAIGAGNGWHDNTSRDRTGTCRLADGSLSATKTKANPNGTGMFACNGPSATYGDVAVQTTVSVASGDAGVWLRTGDTEGYFLAVTADSVTLYVLGESGDPGPDTRLKRFALTGSGGDVRLGILAQGSQISVYQQDTRIGTLTDDQIASGRVDLGVFADGDRASASFTRTRLWSPA</sequence>
<dbReference type="Gene3D" id="2.60.120.560">
    <property type="entry name" value="Exo-inulinase, domain 1"/>
    <property type="match status" value="1"/>
</dbReference>
<dbReference type="InterPro" id="IPR013126">
    <property type="entry name" value="Hsp_70_fam"/>
</dbReference>
<keyword evidence="1" id="KW-0547">Nucleotide-binding</keyword>
<dbReference type="InterPro" id="IPR043129">
    <property type="entry name" value="ATPase_NBD"/>
</dbReference>
<dbReference type="PRINTS" id="PR00301">
    <property type="entry name" value="HEATSHOCK70"/>
</dbReference>
<feature type="region of interest" description="Disordered" evidence="4">
    <location>
        <begin position="366"/>
        <end position="444"/>
    </location>
</feature>
<dbReference type="Proteomes" id="UP000612808">
    <property type="component" value="Unassembled WGS sequence"/>
</dbReference>
<feature type="compositionally biased region" description="Low complexity" evidence="4">
    <location>
        <begin position="397"/>
        <end position="418"/>
    </location>
</feature>
<name>A0A8J3J135_9ACTN</name>